<dbReference type="SUPFAM" id="SSF52540">
    <property type="entry name" value="P-loop containing nucleoside triphosphate hydrolases"/>
    <property type="match status" value="1"/>
</dbReference>
<dbReference type="GO" id="GO:0043771">
    <property type="term" value="F:cytidine kinase activity"/>
    <property type="evidence" value="ECO:0007669"/>
    <property type="project" value="RHEA"/>
</dbReference>
<comment type="similarity">
    <text evidence="5">Belongs to the uridine kinase family.</text>
</comment>
<dbReference type="EC" id="2.7.1.48" evidence="5"/>
<dbReference type="GO" id="GO:0044211">
    <property type="term" value="P:CTP salvage"/>
    <property type="evidence" value="ECO:0007669"/>
    <property type="project" value="UniProtKB-UniPathway"/>
</dbReference>
<dbReference type="Gene3D" id="3.40.50.300">
    <property type="entry name" value="P-loop containing nucleotide triphosphate hydrolases"/>
    <property type="match status" value="1"/>
</dbReference>
<dbReference type="FunFam" id="3.40.50.300:FF:002070">
    <property type="entry name" value="Uridine kinase"/>
    <property type="match status" value="1"/>
</dbReference>
<dbReference type="InterPro" id="IPR029057">
    <property type="entry name" value="PRTase-like"/>
</dbReference>
<reference evidence="7 8" key="1">
    <citation type="submission" date="2016-04" db="EMBL/GenBank/DDBJ databases">
        <title>Evolutionary innovation and constraint leading to complex multicellularity in the Ascomycota.</title>
        <authorList>
            <person name="Cisse O."/>
            <person name="Nguyen A."/>
            <person name="Hewitt D.A."/>
            <person name="Jedd G."/>
            <person name="Stajich J.E."/>
        </authorList>
    </citation>
    <scope>NUCLEOTIDE SEQUENCE [LARGE SCALE GENOMIC DNA]</scope>
    <source>
        <strain evidence="7 8">DAH-3</strain>
    </source>
</reference>
<dbReference type="NCBIfam" id="NF004018">
    <property type="entry name" value="PRK05480.1"/>
    <property type="match status" value="1"/>
</dbReference>
<name>A0A1U7LK77_NEOID</name>
<evidence type="ECO:0000256" key="4">
    <source>
        <dbReference type="ARBA" id="ARBA00022777"/>
    </source>
</evidence>
<dbReference type="GO" id="GO:0044206">
    <property type="term" value="P:UMP salvage"/>
    <property type="evidence" value="ECO:0007669"/>
    <property type="project" value="UniProtKB-UniPathway"/>
</dbReference>
<evidence type="ECO:0000259" key="6">
    <source>
        <dbReference type="SMART" id="SM00382"/>
    </source>
</evidence>
<protein>
    <recommendedName>
        <fullName evidence="5">Uridine kinase</fullName>
        <ecNumber evidence="5">2.7.1.48</ecNumber>
    </recommendedName>
</protein>
<dbReference type="InterPro" id="IPR027417">
    <property type="entry name" value="P-loop_NTPase"/>
</dbReference>
<dbReference type="SUPFAM" id="SSF53271">
    <property type="entry name" value="PRTase-like"/>
    <property type="match status" value="1"/>
</dbReference>
<feature type="domain" description="AAA+ ATPase" evidence="6">
    <location>
        <begin position="37"/>
        <end position="188"/>
    </location>
</feature>
<evidence type="ECO:0000256" key="3">
    <source>
        <dbReference type="ARBA" id="ARBA00022741"/>
    </source>
</evidence>
<keyword evidence="3 5" id="KW-0547">Nucleotide-binding</keyword>
<comment type="pathway">
    <text evidence="1 5">Pyrimidine metabolism; UMP biosynthesis via salvage pathway; UMP from uridine: step 1/1.</text>
</comment>
<organism evidence="7 8">
    <name type="scientific">Neolecta irregularis (strain DAH-3)</name>
    <dbReference type="NCBI Taxonomy" id="1198029"/>
    <lineage>
        <taxon>Eukaryota</taxon>
        <taxon>Fungi</taxon>
        <taxon>Dikarya</taxon>
        <taxon>Ascomycota</taxon>
        <taxon>Taphrinomycotina</taxon>
        <taxon>Neolectales</taxon>
        <taxon>Neolectaceae</taxon>
        <taxon>Neolecta</taxon>
    </lineage>
</organism>
<evidence type="ECO:0000256" key="5">
    <source>
        <dbReference type="RuleBase" id="RU003825"/>
    </source>
</evidence>
<dbReference type="InterPro" id="IPR003593">
    <property type="entry name" value="AAA+_ATPase"/>
</dbReference>
<evidence type="ECO:0000256" key="1">
    <source>
        <dbReference type="ARBA" id="ARBA00004690"/>
    </source>
</evidence>
<dbReference type="STRING" id="1198029.A0A1U7LK77"/>
<dbReference type="Pfam" id="PF14681">
    <property type="entry name" value="UPRTase"/>
    <property type="match status" value="1"/>
</dbReference>
<dbReference type="CDD" id="cd06223">
    <property type="entry name" value="PRTases_typeI"/>
    <property type="match status" value="1"/>
</dbReference>
<dbReference type="PRINTS" id="PR00988">
    <property type="entry name" value="URIDINKINASE"/>
</dbReference>
<dbReference type="GO" id="GO:0004849">
    <property type="term" value="F:uridine kinase activity"/>
    <property type="evidence" value="ECO:0007669"/>
    <property type="project" value="UniProtKB-EC"/>
</dbReference>
<keyword evidence="4 5" id="KW-0418">Kinase</keyword>
<proteinExistence type="inferred from homology"/>
<evidence type="ECO:0000313" key="7">
    <source>
        <dbReference type="EMBL" id="OLL23060.1"/>
    </source>
</evidence>
<comment type="catalytic activity">
    <reaction evidence="5">
        <text>uridine + ATP = UMP + ADP + H(+)</text>
        <dbReference type="Rhea" id="RHEA:16825"/>
        <dbReference type="ChEBI" id="CHEBI:15378"/>
        <dbReference type="ChEBI" id="CHEBI:16704"/>
        <dbReference type="ChEBI" id="CHEBI:30616"/>
        <dbReference type="ChEBI" id="CHEBI:57865"/>
        <dbReference type="ChEBI" id="CHEBI:456216"/>
        <dbReference type="EC" id="2.7.1.48"/>
    </reaction>
</comment>
<keyword evidence="2 5" id="KW-0808">Transferase</keyword>
<dbReference type="PANTHER" id="PTHR10285">
    <property type="entry name" value="URIDINE KINASE"/>
    <property type="match status" value="1"/>
</dbReference>
<dbReference type="UniPathway" id="UPA00579">
    <property type="reaction ID" value="UER00640"/>
</dbReference>
<dbReference type="CDD" id="cd02023">
    <property type="entry name" value="UMPK"/>
    <property type="match status" value="1"/>
</dbReference>
<dbReference type="Proteomes" id="UP000186594">
    <property type="component" value="Unassembled WGS sequence"/>
</dbReference>
<dbReference type="AlphaFoldDB" id="A0A1U7LK77"/>
<dbReference type="Gene3D" id="3.40.50.2020">
    <property type="match status" value="1"/>
</dbReference>
<dbReference type="Pfam" id="PF00485">
    <property type="entry name" value="PRK"/>
    <property type="match status" value="1"/>
</dbReference>
<dbReference type="OMA" id="EPQLHCE"/>
<comment type="caution">
    <text evidence="7">The sequence shown here is derived from an EMBL/GenBank/DDBJ whole genome shotgun (WGS) entry which is preliminary data.</text>
</comment>
<accession>A0A1U7LK77</accession>
<gene>
    <name evidence="7" type="ORF">NEOLI_003278</name>
</gene>
<dbReference type="InterPro" id="IPR000836">
    <property type="entry name" value="PRTase_dom"/>
</dbReference>
<dbReference type="InterPro" id="IPR000764">
    <property type="entry name" value="Uridine_kinase-like"/>
</dbReference>
<dbReference type="UniPathway" id="UPA00574">
    <property type="reaction ID" value="UER00637"/>
</dbReference>
<dbReference type="NCBIfam" id="TIGR00235">
    <property type="entry name" value="udk"/>
    <property type="match status" value="1"/>
</dbReference>
<dbReference type="EMBL" id="LXFE01002335">
    <property type="protein sequence ID" value="OLL23060.1"/>
    <property type="molecule type" value="Genomic_DNA"/>
</dbReference>
<comment type="catalytic activity">
    <reaction evidence="5">
        <text>cytidine + ATP = CMP + ADP + H(+)</text>
        <dbReference type="Rhea" id="RHEA:24674"/>
        <dbReference type="ChEBI" id="CHEBI:15378"/>
        <dbReference type="ChEBI" id="CHEBI:17562"/>
        <dbReference type="ChEBI" id="CHEBI:30616"/>
        <dbReference type="ChEBI" id="CHEBI:60377"/>
        <dbReference type="ChEBI" id="CHEBI:456216"/>
        <dbReference type="EC" id="2.7.1.48"/>
    </reaction>
</comment>
<keyword evidence="8" id="KW-1185">Reference proteome</keyword>
<evidence type="ECO:0000256" key="2">
    <source>
        <dbReference type="ARBA" id="ARBA00022679"/>
    </source>
</evidence>
<dbReference type="InterPro" id="IPR006083">
    <property type="entry name" value="PRK/URK"/>
</dbReference>
<keyword evidence="5" id="KW-0067">ATP-binding</keyword>
<comment type="pathway">
    <text evidence="5">Pyrimidine metabolism; CTP biosynthesis via salvage pathway; CTP from cytidine: step 1/3.</text>
</comment>
<dbReference type="SMART" id="SM00382">
    <property type="entry name" value="AAA"/>
    <property type="match status" value="1"/>
</dbReference>
<sequence>MKSIPCGSSDSSKVSLSIPMTQEPSFKENLYQPPWYANHFIGIAGPSGSGKTWVAKQLIRELNVPWVIIMSLDSFYKSLNPEQHERAHRDEYNFDHPDAIDWNLMAEKLGELKNGKKVEIPIYSFKEHQRMEETTTLYGANVVILEGIFALHDERIRNLLDMKVYIDTDADLCLARRIRRDIKERERDIDSVLKQYLAFVKPSIDNYVRPQQKNADVIVPWGTENLAAVRLLVQHIQRALSERSDLHREGLKKLGKRCSEDEGIPDNVLFMHSVVSDQSFCGDKYMLYLERIAALVLERALDDSPDRDIPLDVTYTGQEKAAEVCGVSIFRAGNRLKAGLQRVLRQVSIGELVIEHNPETGEPQLHDRNIPSNIANKHVLLMDSQIATASIALMAIRVLLDHGVKQDRIIFVTFTACPQGLRALSKVFPKVRIVAGELDDELVHKHNGS</sequence>
<dbReference type="GO" id="GO:0005524">
    <property type="term" value="F:ATP binding"/>
    <property type="evidence" value="ECO:0007669"/>
    <property type="project" value="UniProtKB-KW"/>
</dbReference>
<dbReference type="OrthoDB" id="738517at2759"/>
<evidence type="ECO:0000313" key="8">
    <source>
        <dbReference type="Proteomes" id="UP000186594"/>
    </source>
</evidence>